<reference evidence="5" key="1">
    <citation type="submission" date="2023-06" db="EMBL/GenBank/DDBJ databases">
        <authorList>
            <person name="Jiang Y."/>
            <person name="Liu Q."/>
        </authorList>
    </citation>
    <scope>NUCLEOTIDE SEQUENCE</scope>
    <source>
        <strain evidence="5">CGMCC 1.12089</strain>
    </source>
</reference>
<dbReference type="RefSeq" id="WP_286660947.1">
    <property type="nucleotide sequence ID" value="NZ_JASZYV010000003.1"/>
</dbReference>
<proteinExistence type="inferred from homology"/>
<comment type="similarity">
    <text evidence="1 2">Belongs to the pirin family.</text>
</comment>
<name>A0ABT7ND10_9BURK</name>
<organism evidence="5 6">
    <name type="scientific">Variovorax dokdonensis</name>
    <dbReference type="NCBI Taxonomy" id="344883"/>
    <lineage>
        <taxon>Bacteria</taxon>
        <taxon>Pseudomonadati</taxon>
        <taxon>Pseudomonadota</taxon>
        <taxon>Betaproteobacteria</taxon>
        <taxon>Burkholderiales</taxon>
        <taxon>Comamonadaceae</taxon>
        <taxon>Variovorax</taxon>
    </lineage>
</organism>
<dbReference type="CDD" id="cd02247">
    <property type="entry name" value="cupin_pirin_C"/>
    <property type="match status" value="1"/>
</dbReference>
<keyword evidence="6" id="KW-1185">Reference proteome</keyword>
<dbReference type="Pfam" id="PF05726">
    <property type="entry name" value="Pirin_C"/>
    <property type="match status" value="1"/>
</dbReference>
<evidence type="ECO:0000313" key="5">
    <source>
        <dbReference type="EMBL" id="MDM0045839.1"/>
    </source>
</evidence>
<dbReference type="Pfam" id="PF02678">
    <property type="entry name" value="Pirin"/>
    <property type="match status" value="1"/>
</dbReference>
<dbReference type="CDD" id="cd02909">
    <property type="entry name" value="cupin_pirin_N"/>
    <property type="match status" value="1"/>
</dbReference>
<dbReference type="InterPro" id="IPR011051">
    <property type="entry name" value="RmlC_Cupin_sf"/>
</dbReference>
<dbReference type="InterPro" id="IPR012093">
    <property type="entry name" value="Pirin"/>
</dbReference>
<dbReference type="EMBL" id="JASZYV010000003">
    <property type="protein sequence ID" value="MDM0045839.1"/>
    <property type="molecule type" value="Genomic_DNA"/>
</dbReference>
<dbReference type="PIRSF" id="PIRSF006232">
    <property type="entry name" value="Pirin"/>
    <property type="match status" value="1"/>
</dbReference>
<dbReference type="Gene3D" id="2.60.120.10">
    <property type="entry name" value="Jelly Rolls"/>
    <property type="match status" value="2"/>
</dbReference>
<evidence type="ECO:0000256" key="1">
    <source>
        <dbReference type="ARBA" id="ARBA00008416"/>
    </source>
</evidence>
<dbReference type="InterPro" id="IPR003829">
    <property type="entry name" value="Pirin_N_dom"/>
</dbReference>
<sequence length="298" mass="32368">MQLLEPHQKDLGGGFLVRRLLPAASRRSVGPFVFFDHMGPVTEHEGRAHDVRPHPHIGLATVTYLFEGAMMHRDSIGSEQEIRPGAINWMTAGRGIVHSERKPDRLLRGEFVNHGLQLWAALPQDQEEVAPSFFHTGAADIPEVSEQGHAVRVLVGEAFGVRSPVATFAPTLYLDIQLPPGGSIELPPLVQEQALYVAQGSVTLDGEAVPPYAMVVLPEGGNAAVLKATADAPVRAVLVGGAALDGPRHMVWNFVSSRRERIAQAGADWEAKRFDKVPGETEFIPLPDHPVFRTPAQP</sequence>
<dbReference type="PANTHER" id="PTHR13903">
    <property type="entry name" value="PIRIN-RELATED"/>
    <property type="match status" value="1"/>
</dbReference>
<evidence type="ECO:0000313" key="6">
    <source>
        <dbReference type="Proteomes" id="UP001174908"/>
    </source>
</evidence>
<dbReference type="InterPro" id="IPR014710">
    <property type="entry name" value="RmlC-like_jellyroll"/>
</dbReference>
<protein>
    <submittedName>
        <fullName evidence="5">Pirin family protein</fullName>
    </submittedName>
</protein>
<dbReference type="SUPFAM" id="SSF51182">
    <property type="entry name" value="RmlC-like cupins"/>
    <property type="match status" value="1"/>
</dbReference>
<gene>
    <name evidence="5" type="ORF">QTH91_15230</name>
</gene>
<dbReference type="Proteomes" id="UP001174908">
    <property type="component" value="Unassembled WGS sequence"/>
</dbReference>
<evidence type="ECO:0000259" key="4">
    <source>
        <dbReference type="Pfam" id="PF05726"/>
    </source>
</evidence>
<evidence type="ECO:0000256" key="2">
    <source>
        <dbReference type="RuleBase" id="RU003457"/>
    </source>
</evidence>
<feature type="domain" description="Pirin C-terminal" evidence="4">
    <location>
        <begin position="173"/>
        <end position="275"/>
    </location>
</feature>
<comment type="caution">
    <text evidence="5">The sequence shown here is derived from an EMBL/GenBank/DDBJ whole genome shotgun (WGS) entry which is preliminary data.</text>
</comment>
<dbReference type="PANTHER" id="PTHR13903:SF8">
    <property type="entry name" value="PIRIN"/>
    <property type="match status" value="1"/>
</dbReference>
<accession>A0ABT7ND10</accession>
<evidence type="ECO:0000259" key="3">
    <source>
        <dbReference type="Pfam" id="PF02678"/>
    </source>
</evidence>
<feature type="domain" description="Pirin N-terminal" evidence="3">
    <location>
        <begin position="17"/>
        <end position="119"/>
    </location>
</feature>
<dbReference type="InterPro" id="IPR008778">
    <property type="entry name" value="Pirin_C_dom"/>
</dbReference>